<evidence type="ECO:0000313" key="15">
    <source>
        <dbReference type="EMBL" id="RNF59516.1"/>
    </source>
</evidence>
<evidence type="ECO:0000256" key="1">
    <source>
        <dbReference type="ARBA" id="ARBA00004651"/>
    </source>
</evidence>
<proteinExistence type="inferred from homology"/>
<dbReference type="InterPro" id="IPR050083">
    <property type="entry name" value="HtpX_protease"/>
</dbReference>
<evidence type="ECO:0000256" key="5">
    <source>
        <dbReference type="ARBA" id="ARBA00022723"/>
    </source>
</evidence>
<comment type="similarity">
    <text evidence="11">Belongs to the peptidase M48 family.</text>
</comment>
<feature type="transmembrane region" description="Helical" evidence="13">
    <location>
        <begin position="186"/>
        <end position="208"/>
    </location>
</feature>
<dbReference type="AlphaFoldDB" id="A0A3M8QTG6"/>
<evidence type="ECO:0000256" key="9">
    <source>
        <dbReference type="ARBA" id="ARBA00023049"/>
    </source>
</evidence>
<dbReference type="PANTHER" id="PTHR43221:SF1">
    <property type="entry name" value="PROTEASE HTPX"/>
    <property type="match status" value="1"/>
</dbReference>
<dbReference type="PANTHER" id="PTHR43221">
    <property type="entry name" value="PROTEASE HTPX"/>
    <property type="match status" value="1"/>
</dbReference>
<keyword evidence="7 11" id="KW-0862">Zinc</keyword>
<comment type="caution">
    <text evidence="15">The sequence shown here is derived from an EMBL/GenBank/DDBJ whole genome shotgun (WGS) entry which is preliminary data.</text>
</comment>
<protein>
    <submittedName>
        <fullName evidence="15">Peptidase M48</fullName>
    </submittedName>
</protein>
<comment type="cofactor">
    <cofactor evidence="11">
        <name>Zn(2+)</name>
        <dbReference type="ChEBI" id="CHEBI:29105"/>
    </cofactor>
    <text evidence="11">Binds 1 zinc ion per subunit.</text>
</comment>
<evidence type="ECO:0000256" key="10">
    <source>
        <dbReference type="ARBA" id="ARBA00023136"/>
    </source>
</evidence>
<evidence type="ECO:0000256" key="6">
    <source>
        <dbReference type="ARBA" id="ARBA00022801"/>
    </source>
</evidence>
<keyword evidence="4 13" id="KW-0812">Transmembrane</keyword>
<dbReference type="CDD" id="cd07339">
    <property type="entry name" value="M48B_HtpX_like"/>
    <property type="match status" value="1"/>
</dbReference>
<keyword evidence="9 11" id="KW-0482">Metalloprotease</keyword>
<reference evidence="15" key="1">
    <citation type="submission" date="2018-10" db="EMBL/GenBank/DDBJ databases">
        <title>Acidithiobacillus sulfuriphilus sp. nov.: an extremely acidophilic sulfur-oxidizing chemolithotroph isolated from a neutral pH environment.</title>
        <authorList>
            <person name="Falagan C."/>
            <person name="Moya-Beltran A."/>
            <person name="Quatrini R."/>
            <person name="Johnson D.B."/>
        </authorList>
    </citation>
    <scope>NUCLEOTIDE SEQUENCE [LARGE SCALE GENOMIC DNA]</scope>
    <source>
        <strain evidence="15">CJ-2</strain>
    </source>
</reference>
<dbReference type="GO" id="GO:0006508">
    <property type="term" value="P:proteolysis"/>
    <property type="evidence" value="ECO:0007669"/>
    <property type="project" value="UniProtKB-KW"/>
</dbReference>
<dbReference type="EMBL" id="RIZI01000184">
    <property type="protein sequence ID" value="RNF59516.1"/>
    <property type="molecule type" value="Genomic_DNA"/>
</dbReference>
<evidence type="ECO:0000256" key="12">
    <source>
        <dbReference type="SAM" id="MobiDB-lite"/>
    </source>
</evidence>
<keyword evidence="8 13" id="KW-1133">Transmembrane helix</keyword>
<gene>
    <name evidence="15" type="ORF">EC580_11020</name>
</gene>
<feature type="transmembrane region" description="Helical" evidence="13">
    <location>
        <begin position="12"/>
        <end position="32"/>
    </location>
</feature>
<keyword evidence="10 13" id="KW-0472">Membrane</keyword>
<dbReference type="GO" id="GO:0004222">
    <property type="term" value="F:metalloendopeptidase activity"/>
    <property type="evidence" value="ECO:0007669"/>
    <property type="project" value="InterPro"/>
</dbReference>
<sequence>MNWRWHHFLNALESVLLVAAMLLLMAAIGWLLGGVETLYGMLVGGIIFLLIAPRLTPPVLLRMMGAQALTPEQGPRLFAMVRKLASRSGLAHFPHLYRLPTPVLNAFSTGIGKNVSITISDGLLRALDGRELAGVLAHEISHIRHKDIWVMVMADLFSQMTWTFSLFGQLLLLINLPLWLMHRHTMPWAAIILLLFAPTLSVLLQLALSRQREFDADLGAMELTHDPEGLASALRKMEDGQEQEMNRLFPGGERPAIPSWLRTHPDTVERIRRLPHLVLPDRPLDSWERDEGAPLPQAKGPARRHHFTGFRL</sequence>
<feature type="domain" description="Peptidase M48" evidence="14">
    <location>
        <begin position="74"/>
        <end position="276"/>
    </location>
</feature>
<comment type="subcellular location">
    <subcellularLocation>
        <location evidence="1">Cell membrane</location>
        <topology evidence="1">Multi-pass membrane protein</topology>
    </subcellularLocation>
</comment>
<evidence type="ECO:0000256" key="8">
    <source>
        <dbReference type="ARBA" id="ARBA00022989"/>
    </source>
</evidence>
<evidence type="ECO:0000256" key="13">
    <source>
        <dbReference type="SAM" id="Phobius"/>
    </source>
</evidence>
<dbReference type="GO" id="GO:0005886">
    <property type="term" value="C:plasma membrane"/>
    <property type="evidence" value="ECO:0007669"/>
    <property type="project" value="UniProtKB-SubCell"/>
</dbReference>
<feature type="transmembrane region" description="Helical" evidence="13">
    <location>
        <begin position="38"/>
        <end position="55"/>
    </location>
</feature>
<organism evidence="15">
    <name type="scientific">Acidithiobacillus sulfuriphilus</name>
    <dbReference type="NCBI Taxonomy" id="1867749"/>
    <lineage>
        <taxon>Bacteria</taxon>
        <taxon>Pseudomonadati</taxon>
        <taxon>Pseudomonadota</taxon>
        <taxon>Acidithiobacillia</taxon>
        <taxon>Acidithiobacillales</taxon>
        <taxon>Acidithiobacillaceae</taxon>
        <taxon>Acidithiobacillus</taxon>
    </lineage>
</organism>
<feature type="compositionally biased region" description="Basic residues" evidence="12">
    <location>
        <begin position="301"/>
        <end position="312"/>
    </location>
</feature>
<evidence type="ECO:0000256" key="2">
    <source>
        <dbReference type="ARBA" id="ARBA00022475"/>
    </source>
</evidence>
<keyword evidence="2" id="KW-1003">Cell membrane</keyword>
<name>A0A3M8QTG6_9PROT</name>
<dbReference type="InterPro" id="IPR001915">
    <property type="entry name" value="Peptidase_M48"/>
</dbReference>
<keyword evidence="3 11" id="KW-0645">Protease</keyword>
<evidence type="ECO:0000256" key="3">
    <source>
        <dbReference type="ARBA" id="ARBA00022670"/>
    </source>
</evidence>
<dbReference type="OrthoDB" id="5295941at2"/>
<evidence type="ECO:0000256" key="4">
    <source>
        <dbReference type="ARBA" id="ARBA00022692"/>
    </source>
</evidence>
<feature type="region of interest" description="Disordered" evidence="12">
    <location>
        <begin position="286"/>
        <end position="312"/>
    </location>
</feature>
<dbReference type="Pfam" id="PF01435">
    <property type="entry name" value="Peptidase_M48"/>
    <property type="match status" value="1"/>
</dbReference>
<keyword evidence="6 11" id="KW-0378">Hydrolase</keyword>
<evidence type="ECO:0000256" key="7">
    <source>
        <dbReference type="ARBA" id="ARBA00022833"/>
    </source>
</evidence>
<dbReference type="RefSeq" id="WP_123105008.1">
    <property type="nucleotide sequence ID" value="NZ_CP127527.1"/>
</dbReference>
<evidence type="ECO:0000256" key="11">
    <source>
        <dbReference type="RuleBase" id="RU003983"/>
    </source>
</evidence>
<accession>A0A3M8QTG6</accession>
<dbReference type="Gene3D" id="3.30.2010.10">
    <property type="entry name" value="Metalloproteases ('zincins'), catalytic domain"/>
    <property type="match status" value="1"/>
</dbReference>
<evidence type="ECO:0000259" key="14">
    <source>
        <dbReference type="Pfam" id="PF01435"/>
    </source>
</evidence>
<keyword evidence="5" id="KW-0479">Metal-binding</keyword>
<feature type="transmembrane region" description="Helical" evidence="13">
    <location>
        <begin position="148"/>
        <end position="174"/>
    </location>
</feature>
<dbReference type="GO" id="GO:0046872">
    <property type="term" value="F:metal ion binding"/>
    <property type="evidence" value="ECO:0007669"/>
    <property type="project" value="UniProtKB-KW"/>
</dbReference>